<dbReference type="InterPro" id="IPR019701">
    <property type="entry name" value="Phage_P22_NinX"/>
</dbReference>
<protein>
    <recommendedName>
        <fullName evidence="4">DUF2591 domain-containing protein</fullName>
    </recommendedName>
</protein>
<evidence type="ECO:0000256" key="1">
    <source>
        <dbReference type="SAM" id="MobiDB-lite"/>
    </source>
</evidence>
<dbReference type="AlphaFoldDB" id="A0A149PSK0"/>
<gene>
    <name evidence="2" type="ORF">CI15_14265</name>
</gene>
<evidence type="ECO:0000313" key="3">
    <source>
        <dbReference type="Proteomes" id="UP000075613"/>
    </source>
</evidence>
<dbReference type="RefSeq" id="WP_062128791.1">
    <property type="nucleotide sequence ID" value="NZ_LRBG01000011.1"/>
</dbReference>
<dbReference type="EMBL" id="LRBG01000011">
    <property type="protein sequence ID" value="KXU87876.1"/>
    <property type="molecule type" value="Genomic_DNA"/>
</dbReference>
<dbReference type="Pfam" id="PF10765">
    <property type="entry name" value="Phage_P22_NinX"/>
    <property type="match status" value="1"/>
</dbReference>
<feature type="region of interest" description="Disordered" evidence="1">
    <location>
        <begin position="137"/>
        <end position="161"/>
    </location>
</feature>
<comment type="caution">
    <text evidence="2">The sequence shown here is derived from an EMBL/GenBank/DDBJ whole genome shotgun (WGS) entry which is preliminary data.</text>
</comment>
<proteinExistence type="predicted"/>
<accession>A0A149PSK0</accession>
<dbReference type="Proteomes" id="UP000075613">
    <property type="component" value="Unassembled WGS sequence"/>
</dbReference>
<sequence>MNVSDLTGVALDYWVARSLHEFVREIYFTDSGETVSIRGNDRGRPWDGRFTPSVSWETAAVVLERARRLDVREQDEGGAVCVAEFVGGHRAVEGRGESLRIAVLRAFVASHFGDTVDDVLRERQALTGMRAETISEQTVDGVLEDLPHPDGQIGDIQSPPR</sequence>
<evidence type="ECO:0000313" key="2">
    <source>
        <dbReference type="EMBL" id="KXU87876.1"/>
    </source>
</evidence>
<keyword evidence="3" id="KW-1185">Reference proteome</keyword>
<dbReference type="OrthoDB" id="9002157at2"/>
<organism evidence="2 3">
    <name type="scientific">Paraburkholderia monticola</name>
    <dbReference type="NCBI Taxonomy" id="1399968"/>
    <lineage>
        <taxon>Bacteria</taxon>
        <taxon>Pseudomonadati</taxon>
        <taxon>Pseudomonadota</taxon>
        <taxon>Betaproteobacteria</taxon>
        <taxon>Burkholderiales</taxon>
        <taxon>Burkholderiaceae</taxon>
        <taxon>Paraburkholderia</taxon>
    </lineage>
</organism>
<evidence type="ECO:0008006" key="4">
    <source>
        <dbReference type="Google" id="ProtNLM"/>
    </source>
</evidence>
<reference evidence="2 3" key="1">
    <citation type="journal article" date="2015" name="Int. J. Syst. Evol. Microbiol.">
        <title>Burkholderia monticola sp. nov., isolated from mountain soil.</title>
        <authorList>
            <person name="Baek I."/>
            <person name="Seo B."/>
            <person name="Lee I."/>
            <person name="Yi H."/>
            <person name="Chun J."/>
        </authorList>
    </citation>
    <scope>NUCLEOTIDE SEQUENCE [LARGE SCALE GENOMIC DNA]</scope>
    <source>
        <strain evidence="2 3">JC2948</strain>
    </source>
</reference>
<name>A0A149PSK0_9BURK</name>